<keyword evidence="5 7" id="KW-0472">Membrane</keyword>
<evidence type="ECO:0000256" key="6">
    <source>
        <dbReference type="RuleBase" id="RU003376"/>
    </source>
</evidence>
<evidence type="ECO:0000256" key="3">
    <source>
        <dbReference type="ARBA" id="ARBA00022692"/>
    </source>
</evidence>
<dbReference type="PANTHER" id="PTHR11403">
    <property type="entry name" value="CYTOCHROME C OXIDASE SUBUNIT III"/>
    <property type="match status" value="1"/>
</dbReference>
<keyword evidence="10" id="KW-1185">Reference proteome</keyword>
<dbReference type="SUPFAM" id="SSF81452">
    <property type="entry name" value="Cytochrome c oxidase subunit III-like"/>
    <property type="match status" value="1"/>
</dbReference>
<gene>
    <name evidence="9" type="ORF">GR183_03475</name>
</gene>
<keyword evidence="4 7" id="KW-1133">Transmembrane helix</keyword>
<dbReference type="Gene3D" id="1.20.120.80">
    <property type="entry name" value="Cytochrome c oxidase, subunit III, four-helix bundle"/>
    <property type="match status" value="1"/>
</dbReference>
<evidence type="ECO:0000256" key="5">
    <source>
        <dbReference type="ARBA" id="ARBA00023136"/>
    </source>
</evidence>
<dbReference type="Pfam" id="PF00510">
    <property type="entry name" value="COX3"/>
    <property type="match status" value="1"/>
</dbReference>
<dbReference type="GO" id="GO:0005886">
    <property type="term" value="C:plasma membrane"/>
    <property type="evidence" value="ECO:0007669"/>
    <property type="project" value="UniProtKB-SubCell"/>
</dbReference>
<dbReference type="InterPro" id="IPR024791">
    <property type="entry name" value="Cyt_c/ubiquinol_Oxase_su3"/>
</dbReference>
<comment type="caution">
    <text evidence="9">The sequence shown here is derived from an EMBL/GenBank/DDBJ whole genome shotgun (WGS) entry which is preliminary data.</text>
</comment>
<evidence type="ECO:0000313" key="9">
    <source>
        <dbReference type="EMBL" id="MXN63954.1"/>
    </source>
</evidence>
<dbReference type="InterPro" id="IPR035973">
    <property type="entry name" value="Cyt_c_oxidase_su3-like_sf"/>
</dbReference>
<feature type="transmembrane region" description="Helical" evidence="7">
    <location>
        <begin position="176"/>
        <end position="194"/>
    </location>
</feature>
<dbReference type="PROSITE" id="PS50253">
    <property type="entry name" value="COX3"/>
    <property type="match status" value="1"/>
</dbReference>
<name>A0A7X3LRV6_9HYPH</name>
<dbReference type="GO" id="GO:0004129">
    <property type="term" value="F:cytochrome-c oxidase activity"/>
    <property type="evidence" value="ECO:0007669"/>
    <property type="project" value="InterPro"/>
</dbReference>
<evidence type="ECO:0000313" key="10">
    <source>
        <dbReference type="Proteomes" id="UP000433101"/>
    </source>
</evidence>
<evidence type="ECO:0000256" key="1">
    <source>
        <dbReference type="ARBA" id="ARBA00004141"/>
    </source>
</evidence>
<feature type="transmembrane region" description="Helical" evidence="7">
    <location>
        <begin position="101"/>
        <end position="120"/>
    </location>
</feature>
<dbReference type="RefSeq" id="WP_160774222.1">
    <property type="nucleotide sequence ID" value="NZ_WUMV01000002.1"/>
</dbReference>
<reference evidence="9 10" key="1">
    <citation type="submission" date="2019-12" db="EMBL/GenBank/DDBJ databases">
        <authorList>
            <person name="Li M."/>
        </authorList>
    </citation>
    <scope>NUCLEOTIDE SEQUENCE [LARGE SCALE GENOMIC DNA]</scope>
    <source>
        <strain evidence="9 10">GBMRC 2046</strain>
    </source>
</reference>
<comment type="subcellular location">
    <subcellularLocation>
        <location evidence="6">Cell membrane</location>
        <topology evidence="6">Multi-pass membrane protein</topology>
    </subcellularLocation>
    <subcellularLocation>
        <location evidence="1">Membrane</location>
        <topology evidence="1">Multi-pass membrane protein</topology>
    </subcellularLocation>
</comment>
<dbReference type="Proteomes" id="UP000433101">
    <property type="component" value="Unassembled WGS sequence"/>
</dbReference>
<feature type="domain" description="Heme-copper oxidase subunit III family profile" evidence="8">
    <location>
        <begin position="30"/>
        <end position="195"/>
    </location>
</feature>
<dbReference type="AlphaFoldDB" id="A0A7X3LRV6"/>
<dbReference type="InterPro" id="IPR013833">
    <property type="entry name" value="Cyt_c_oxidase_su3_a-hlx"/>
</dbReference>
<evidence type="ECO:0000256" key="4">
    <source>
        <dbReference type="ARBA" id="ARBA00022989"/>
    </source>
</evidence>
<evidence type="ECO:0000256" key="2">
    <source>
        <dbReference type="ARBA" id="ARBA00010581"/>
    </source>
</evidence>
<comment type="similarity">
    <text evidence="2 6">Belongs to the cytochrome c oxidase subunit 3 family.</text>
</comment>
<keyword evidence="3 6" id="KW-0812">Transmembrane</keyword>
<organism evidence="9 10">
    <name type="scientific">Stappia sediminis</name>
    <dbReference type="NCBI Taxonomy" id="2692190"/>
    <lineage>
        <taxon>Bacteria</taxon>
        <taxon>Pseudomonadati</taxon>
        <taxon>Pseudomonadota</taxon>
        <taxon>Alphaproteobacteria</taxon>
        <taxon>Hyphomicrobiales</taxon>
        <taxon>Stappiaceae</taxon>
        <taxon>Stappia</taxon>
    </lineage>
</organism>
<evidence type="ECO:0000259" key="8">
    <source>
        <dbReference type="PROSITE" id="PS50253"/>
    </source>
</evidence>
<proteinExistence type="inferred from homology"/>
<feature type="transmembrane region" description="Helical" evidence="7">
    <location>
        <begin position="140"/>
        <end position="164"/>
    </location>
</feature>
<dbReference type="InterPro" id="IPR000298">
    <property type="entry name" value="Cyt_c_oxidase-like_su3"/>
</dbReference>
<protein>
    <submittedName>
        <fullName evidence="9">Cytochrome c oxidase subunit 3 family protein</fullName>
    </submittedName>
</protein>
<dbReference type="PANTHER" id="PTHR11403:SF6">
    <property type="entry name" value="NITRIC OXIDE REDUCTASE SUBUNIT E"/>
    <property type="match status" value="1"/>
</dbReference>
<sequence>MGDGEGACNEAVEISSGWGPLSALPGDAMMWILIISELAVFGAALAGYAVSRALDPELFSASQAHLDPFSGALNTAILLTSGAFAAGAVRQARAGAIRTTRWLIGIAFLFGLAFLTVKVGEYAGHLADGYGLEANTFFTLYYLVTGFHAAHVVFGLMILALVAAFASEENVTTGCAFWHMVDLVWVLVFAVFYLS</sequence>
<accession>A0A7X3LRV6</accession>
<evidence type="ECO:0000256" key="7">
    <source>
        <dbReference type="SAM" id="Phobius"/>
    </source>
</evidence>
<feature type="transmembrane region" description="Helical" evidence="7">
    <location>
        <begin position="28"/>
        <end position="49"/>
    </location>
</feature>
<dbReference type="GO" id="GO:0019646">
    <property type="term" value="P:aerobic electron transport chain"/>
    <property type="evidence" value="ECO:0007669"/>
    <property type="project" value="InterPro"/>
</dbReference>
<dbReference type="EMBL" id="WUMV01000002">
    <property type="protein sequence ID" value="MXN63954.1"/>
    <property type="molecule type" value="Genomic_DNA"/>
</dbReference>